<evidence type="ECO:0000259" key="3">
    <source>
        <dbReference type="PROSITE" id="PS50011"/>
    </source>
</evidence>
<dbReference type="SUPFAM" id="SSF56112">
    <property type="entry name" value="Protein kinase-like (PK-like)"/>
    <property type="match status" value="1"/>
</dbReference>
<dbReference type="InterPro" id="IPR008271">
    <property type="entry name" value="Ser/Thr_kinase_AS"/>
</dbReference>
<evidence type="ECO:0000313" key="5">
    <source>
        <dbReference type="Proteomes" id="UP000236664"/>
    </source>
</evidence>
<dbReference type="Pfam" id="PF00023">
    <property type="entry name" value="Ank"/>
    <property type="match status" value="1"/>
</dbReference>
<comment type="similarity">
    <text evidence="1">Belongs to the protein kinase superfamily. TKL Ser/Thr protein kinase family.</text>
</comment>
<sequence length="1301" mass="146175">MDMKDISTRLSLSIESALQRDLDHGFQNIRPQDPYNSCSLRNFDISTLEEAIRTSADDPAEPRQNSGGAIEYAHFLRNLSLLPIKCIPPEDIKKSSTEAYGSGAMMTVYPGVWRRAHAGRTELKVVALKYCNSRAPQGATSLQEVTDDISSRLKAILQELKVMSGRTGRYYKYFPRVYALCWEEIKSPAGISLYQPIIVVEAALSNLENYVRSGQLGNYTTRHEEELRFITSIQSAMNYLHEESGLIHGDLKPSNVLVFVDHQALEVDVKLADFGFTYDIFRVRADGSISRGAPPGLTPYWSAPETYPDEISWSSRRHRYTSDYYSFGLLVWFILFGYPVGDLKEGLSKADLEAFKEIKQGVPQDIASSLNQYREDPDKFKTCLDKLELNAPFPRSLHEMITEAFDSRWCWQVADKARIWELDEAEDSEERGKVMESLMSNGVIKQLEWNQESSEWIPTKRMLHHVFRAFMETGLRRQSSERICIVHKPSDTILTPEISYQLASYYVTGYADATAAVFGATDSERHERSIDREHYHRAANSHELLKVETLPLRKSLVSLLPENLAKELLAELISSAKKEDEERQVRYSNAVSILAFEDRFQNITDFKFWAKEAAFLGPGRAKVWYAVEQSLEGHQLDEDEQTELILEGITELPGEDIDQNLRQVFKEIDRDLMRIPMRCALWDYVSDMDIHDSPTRDYHGQSMSPVFEAVLDGDLGKFKRELSNQQQSLPSLKFDGYNLLHFAILMKQPEIIRLLMLEHGFSITEDDGGIQAMDTVLQEPHAIILHEIEAILRLIANDDARRHSFFEDRKLPDEPILTLFRPDRLAFIAERGSQAALKSIHLKHKDPGYPSPNIMHIGWLDELGDDKELFNPLFAALKTRRLTAFLRFLQWGKQHNKTFSPDAELPGGASILAIAIRSLAPLFVAALLAYGANPNKAVSVNGSPLSPLAIACSSPGKAYIESLEHRQELHKELGLPDFVLEQDDIALTCSSEDSKALRQLIVELLLCHGADINFGADKDQSANAQTAQDEHLGLTPLAWCVQTKREDLAIYLVKKGADPNLKSGLTAPILMAINANLDTLAAVLLEHGASPNTALLDSSPVLLLALARGKTAIFESLLQNGARLDTPVPASDDAIVFHVLLDLLSEADSDSTIPISADTLGLAGMTQDQLIQNWTQQCKILTTHLAQTNLAELQRIVNIQSPPFGSTAIHEVAKHVCGSSAQDRELMRLVVANTTNLKAEVTGYTPHDIAIAKGNLAFVEVIKPFLQKGPSVKQRTNTRLFRWIRHHIGQEKNENKNKKYN</sequence>
<accession>A0A2K0UVB4</accession>
<evidence type="ECO:0000256" key="1">
    <source>
        <dbReference type="ARBA" id="ARBA00005843"/>
    </source>
</evidence>
<dbReference type="GO" id="GO:0005524">
    <property type="term" value="F:ATP binding"/>
    <property type="evidence" value="ECO:0007669"/>
    <property type="project" value="InterPro"/>
</dbReference>
<evidence type="ECO:0000313" key="4">
    <source>
        <dbReference type="EMBL" id="PNP61708.1"/>
    </source>
</evidence>
<dbReference type="Proteomes" id="UP000236664">
    <property type="component" value="Unassembled WGS sequence"/>
</dbReference>
<dbReference type="PROSITE" id="PS00108">
    <property type="entry name" value="PROTEIN_KINASE_ST"/>
    <property type="match status" value="1"/>
</dbReference>
<dbReference type="PANTHER" id="PTHR44329">
    <property type="entry name" value="SERINE/THREONINE-PROTEIN KINASE TNNI3K-RELATED"/>
    <property type="match status" value="1"/>
</dbReference>
<gene>
    <name evidence="4" type="ORF">FNYG_13569</name>
</gene>
<dbReference type="SMART" id="SM00248">
    <property type="entry name" value="ANK"/>
    <property type="match status" value="8"/>
</dbReference>
<comment type="caution">
    <text evidence="4">The sequence shown here is derived from an EMBL/GenBank/DDBJ whole genome shotgun (WGS) entry which is preliminary data.</text>
</comment>
<organism evidence="4 5">
    <name type="scientific">Gibberella nygamai</name>
    <name type="common">Bean root rot disease fungus</name>
    <name type="synonym">Fusarium nygamai</name>
    <dbReference type="NCBI Taxonomy" id="42673"/>
    <lineage>
        <taxon>Eukaryota</taxon>
        <taxon>Fungi</taxon>
        <taxon>Dikarya</taxon>
        <taxon>Ascomycota</taxon>
        <taxon>Pezizomycotina</taxon>
        <taxon>Sordariomycetes</taxon>
        <taxon>Hypocreomycetidae</taxon>
        <taxon>Hypocreales</taxon>
        <taxon>Nectriaceae</taxon>
        <taxon>Fusarium</taxon>
        <taxon>Fusarium fujikuroi species complex</taxon>
    </lineage>
</organism>
<dbReference type="PROSITE" id="PS50088">
    <property type="entry name" value="ANK_REPEAT"/>
    <property type="match status" value="1"/>
</dbReference>
<dbReference type="InterPro" id="IPR000719">
    <property type="entry name" value="Prot_kinase_dom"/>
</dbReference>
<dbReference type="PROSITE" id="PS50011">
    <property type="entry name" value="PROTEIN_KINASE_DOM"/>
    <property type="match status" value="1"/>
</dbReference>
<dbReference type="GO" id="GO:0004674">
    <property type="term" value="F:protein serine/threonine kinase activity"/>
    <property type="evidence" value="ECO:0007669"/>
    <property type="project" value="TreeGrafter"/>
</dbReference>
<dbReference type="PANTHER" id="PTHR44329:SF6">
    <property type="entry name" value="RECEPTOR-INTERACTING SERINE_THREONINE-PROTEIN KINASE 1"/>
    <property type="match status" value="1"/>
</dbReference>
<dbReference type="InterPro" id="IPR011009">
    <property type="entry name" value="Kinase-like_dom_sf"/>
</dbReference>
<dbReference type="EMBL" id="MTQA01000286">
    <property type="protein sequence ID" value="PNP61708.1"/>
    <property type="molecule type" value="Genomic_DNA"/>
</dbReference>
<dbReference type="Gene3D" id="1.25.40.20">
    <property type="entry name" value="Ankyrin repeat-containing domain"/>
    <property type="match status" value="3"/>
</dbReference>
<dbReference type="SUPFAM" id="SSF48403">
    <property type="entry name" value="Ankyrin repeat"/>
    <property type="match status" value="1"/>
</dbReference>
<dbReference type="InterPro" id="IPR002110">
    <property type="entry name" value="Ankyrin_rpt"/>
</dbReference>
<dbReference type="OrthoDB" id="5100208at2759"/>
<dbReference type="SMART" id="SM00220">
    <property type="entry name" value="S_TKc"/>
    <property type="match status" value="1"/>
</dbReference>
<proteinExistence type="inferred from homology"/>
<evidence type="ECO:0000256" key="2">
    <source>
        <dbReference type="PROSITE-ProRule" id="PRU00023"/>
    </source>
</evidence>
<dbReference type="InterPro" id="IPR051681">
    <property type="entry name" value="Ser/Thr_Kinases-Pseudokinases"/>
</dbReference>
<dbReference type="Gene3D" id="1.10.510.10">
    <property type="entry name" value="Transferase(Phosphotransferase) domain 1"/>
    <property type="match status" value="1"/>
</dbReference>
<keyword evidence="5" id="KW-1185">Reference proteome</keyword>
<feature type="domain" description="Protein kinase" evidence="3">
    <location>
        <begin position="94"/>
        <end position="401"/>
    </location>
</feature>
<feature type="repeat" description="ANK" evidence="2">
    <location>
        <begin position="1032"/>
        <end position="1064"/>
    </location>
</feature>
<dbReference type="InterPro" id="IPR036770">
    <property type="entry name" value="Ankyrin_rpt-contain_sf"/>
</dbReference>
<dbReference type="STRING" id="42673.A0A2K0UVB4"/>
<name>A0A2K0UVB4_GIBNY</name>
<protein>
    <recommendedName>
        <fullName evidence="3">Protein kinase domain-containing protein</fullName>
    </recommendedName>
</protein>
<dbReference type="Pfam" id="PF00069">
    <property type="entry name" value="Pkinase"/>
    <property type="match status" value="1"/>
</dbReference>
<keyword evidence="2" id="KW-0040">ANK repeat</keyword>
<reference evidence="4 5" key="1">
    <citation type="submission" date="2017-06" db="EMBL/GenBank/DDBJ databases">
        <title>Genome of Fusarium nygamai isolate CS10214.</title>
        <authorList>
            <person name="Gardiner D.M."/>
            <person name="Obanor F."/>
            <person name="Kazan K."/>
        </authorList>
    </citation>
    <scope>NUCLEOTIDE SEQUENCE [LARGE SCALE GENOMIC DNA]</scope>
    <source>
        <strain evidence="4 5">CS10214</strain>
    </source>
</reference>